<dbReference type="SUPFAM" id="SSF161098">
    <property type="entry name" value="MetI-like"/>
    <property type="match status" value="1"/>
</dbReference>
<keyword evidence="5 7" id="KW-1133">Transmembrane helix</keyword>
<feature type="transmembrane region" description="Helical" evidence="7">
    <location>
        <begin position="253"/>
        <end position="276"/>
    </location>
</feature>
<feature type="transmembrane region" description="Helical" evidence="7">
    <location>
        <begin position="126"/>
        <end position="146"/>
    </location>
</feature>
<feature type="transmembrane region" description="Helical" evidence="7">
    <location>
        <begin position="26"/>
        <end position="47"/>
    </location>
</feature>
<evidence type="ECO:0000256" key="4">
    <source>
        <dbReference type="ARBA" id="ARBA00022692"/>
    </source>
</evidence>
<keyword evidence="6 7" id="KW-0472">Membrane</keyword>
<keyword evidence="3" id="KW-1003">Cell membrane</keyword>
<evidence type="ECO:0000256" key="2">
    <source>
        <dbReference type="ARBA" id="ARBA00022448"/>
    </source>
</evidence>
<name>A0ABV4CQK5_9PSEU</name>
<evidence type="ECO:0000313" key="9">
    <source>
        <dbReference type="EMBL" id="MEY8042056.1"/>
    </source>
</evidence>
<dbReference type="RefSeq" id="WP_345363005.1">
    <property type="nucleotide sequence ID" value="NZ_BAABII010000007.1"/>
</dbReference>
<sequence>MTQSVADLPAASGSARVLRRLLRHRTGVLGLVLSAALVLVALLAPVLSPDDPAAVDFGRVLAEPGTASWLGTDELGRDQFSRVLHGIRASMFVGVLAVALAVLVAVPLGLVAGYYRGAVDAVVSRLTDTLLAFPFLVLAVGLAAVLGPSLTNAAIAIGLSLVPNLIRVARSETLRLTGEAYVDACVAAGARPATVLGRHVLPNSVNALLIQITVMIPQAIISESLLSFLGLGVQPPTPSLGVMLSAAQTYFAQAPWLVVFPGLTVVIATLAFNLLGDGMRDALDPKGNR</sequence>
<dbReference type="Proteomes" id="UP001564626">
    <property type="component" value="Unassembled WGS sequence"/>
</dbReference>
<evidence type="ECO:0000256" key="3">
    <source>
        <dbReference type="ARBA" id="ARBA00022475"/>
    </source>
</evidence>
<evidence type="ECO:0000313" key="10">
    <source>
        <dbReference type="Proteomes" id="UP001564626"/>
    </source>
</evidence>
<keyword evidence="2 7" id="KW-0813">Transport</keyword>
<evidence type="ECO:0000256" key="6">
    <source>
        <dbReference type="ARBA" id="ARBA00023136"/>
    </source>
</evidence>
<dbReference type="CDD" id="cd06261">
    <property type="entry name" value="TM_PBP2"/>
    <property type="match status" value="1"/>
</dbReference>
<dbReference type="Pfam" id="PF12911">
    <property type="entry name" value="OppC_N"/>
    <property type="match status" value="1"/>
</dbReference>
<dbReference type="InterPro" id="IPR025966">
    <property type="entry name" value="OppC_N"/>
</dbReference>
<accession>A0ABV4CQK5</accession>
<organism evidence="9 10">
    <name type="scientific">Saccharopolyspora cebuensis</name>
    <dbReference type="NCBI Taxonomy" id="418759"/>
    <lineage>
        <taxon>Bacteria</taxon>
        <taxon>Bacillati</taxon>
        <taxon>Actinomycetota</taxon>
        <taxon>Actinomycetes</taxon>
        <taxon>Pseudonocardiales</taxon>
        <taxon>Pseudonocardiaceae</taxon>
        <taxon>Saccharopolyspora</taxon>
    </lineage>
</organism>
<evidence type="ECO:0000256" key="1">
    <source>
        <dbReference type="ARBA" id="ARBA00004651"/>
    </source>
</evidence>
<comment type="caution">
    <text evidence="9">The sequence shown here is derived from an EMBL/GenBank/DDBJ whole genome shotgun (WGS) entry which is preliminary data.</text>
</comment>
<evidence type="ECO:0000256" key="5">
    <source>
        <dbReference type="ARBA" id="ARBA00022989"/>
    </source>
</evidence>
<dbReference type="InterPro" id="IPR050366">
    <property type="entry name" value="BP-dependent_transpt_permease"/>
</dbReference>
<dbReference type="PANTHER" id="PTHR43386:SF25">
    <property type="entry name" value="PEPTIDE ABC TRANSPORTER PERMEASE PROTEIN"/>
    <property type="match status" value="1"/>
</dbReference>
<dbReference type="EMBL" id="JBGEHV010000048">
    <property type="protein sequence ID" value="MEY8042056.1"/>
    <property type="molecule type" value="Genomic_DNA"/>
</dbReference>
<feature type="transmembrane region" description="Helical" evidence="7">
    <location>
        <begin position="91"/>
        <end position="114"/>
    </location>
</feature>
<keyword evidence="4 7" id="KW-0812">Transmembrane</keyword>
<comment type="subcellular location">
    <subcellularLocation>
        <location evidence="1 7">Cell membrane</location>
        <topology evidence="1 7">Multi-pass membrane protein</topology>
    </subcellularLocation>
</comment>
<evidence type="ECO:0000259" key="8">
    <source>
        <dbReference type="PROSITE" id="PS50928"/>
    </source>
</evidence>
<dbReference type="PROSITE" id="PS50928">
    <property type="entry name" value="ABC_TM1"/>
    <property type="match status" value="1"/>
</dbReference>
<dbReference type="PANTHER" id="PTHR43386">
    <property type="entry name" value="OLIGOPEPTIDE TRANSPORT SYSTEM PERMEASE PROTEIN APPC"/>
    <property type="match status" value="1"/>
</dbReference>
<dbReference type="Pfam" id="PF00528">
    <property type="entry name" value="BPD_transp_1"/>
    <property type="match status" value="1"/>
</dbReference>
<gene>
    <name evidence="9" type="ORF">AB8O55_21800</name>
</gene>
<comment type="similarity">
    <text evidence="7">Belongs to the binding-protein-dependent transport system permease family.</text>
</comment>
<proteinExistence type="inferred from homology"/>
<evidence type="ECO:0000256" key="7">
    <source>
        <dbReference type="RuleBase" id="RU363032"/>
    </source>
</evidence>
<feature type="domain" description="ABC transmembrane type-1" evidence="8">
    <location>
        <begin position="87"/>
        <end position="276"/>
    </location>
</feature>
<dbReference type="Gene3D" id="1.10.3720.10">
    <property type="entry name" value="MetI-like"/>
    <property type="match status" value="1"/>
</dbReference>
<protein>
    <submittedName>
        <fullName evidence="9">ABC transporter permease</fullName>
    </submittedName>
</protein>
<reference evidence="9 10" key="1">
    <citation type="submission" date="2024-08" db="EMBL/GenBank/DDBJ databases">
        <title>Genome mining of Saccharopolyspora cebuensis PGLac3 from Nigerian medicinal plant.</title>
        <authorList>
            <person name="Ezeobiora C.E."/>
            <person name="Igbokwe N.H."/>
            <person name="Amin D.H."/>
            <person name="Mendie U.E."/>
        </authorList>
    </citation>
    <scope>NUCLEOTIDE SEQUENCE [LARGE SCALE GENOMIC DNA]</scope>
    <source>
        <strain evidence="9 10">PGLac3</strain>
    </source>
</reference>
<dbReference type="InterPro" id="IPR035906">
    <property type="entry name" value="MetI-like_sf"/>
</dbReference>
<dbReference type="InterPro" id="IPR000515">
    <property type="entry name" value="MetI-like"/>
</dbReference>
<keyword evidence="10" id="KW-1185">Reference proteome</keyword>